<evidence type="ECO:0000313" key="1">
    <source>
        <dbReference type="EMBL" id="EAT81203.1"/>
    </source>
</evidence>
<dbReference type="KEGG" id="pno:SNOG_11495"/>
<dbReference type="EMBL" id="CH445343">
    <property type="protein sequence ID" value="EAT81203.1"/>
    <property type="molecule type" value="Genomic_DNA"/>
</dbReference>
<dbReference type="GeneID" id="5978643"/>
<dbReference type="HOGENOM" id="CLU_3335799_0_0_1"/>
<dbReference type="AlphaFoldDB" id="Q0U9R9"/>
<dbReference type="RefSeq" id="XP_001801735.1">
    <property type="nucleotide sequence ID" value="XM_001801683.1"/>
</dbReference>
<gene>
    <name evidence="1" type="ORF">SNOG_11495</name>
</gene>
<sequence length="38" mass="4123">MAHLHATHRVRAATNISAPTKTFSSLDVVTQTKSPSIF</sequence>
<proteinExistence type="predicted"/>
<organism evidence="1 2">
    <name type="scientific">Phaeosphaeria nodorum (strain SN15 / ATCC MYA-4574 / FGSC 10173)</name>
    <name type="common">Glume blotch fungus</name>
    <name type="synonym">Parastagonospora nodorum</name>
    <dbReference type="NCBI Taxonomy" id="321614"/>
    <lineage>
        <taxon>Eukaryota</taxon>
        <taxon>Fungi</taxon>
        <taxon>Dikarya</taxon>
        <taxon>Ascomycota</taxon>
        <taxon>Pezizomycotina</taxon>
        <taxon>Dothideomycetes</taxon>
        <taxon>Pleosporomycetidae</taxon>
        <taxon>Pleosporales</taxon>
        <taxon>Pleosporineae</taxon>
        <taxon>Phaeosphaeriaceae</taxon>
        <taxon>Parastagonospora</taxon>
    </lineage>
</organism>
<accession>Q0U9R9</accession>
<dbReference type="InParanoid" id="Q0U9R9"/>
<evidence type="ECO:0000313" key="2">
    <source>
        <dbReference type="Proteomes" id="UP000001055"/>
    </source>
</evidence>
<name>Q0U9R9_PHANO</name>
<dbReference type="Proteomes" id="UP000001055">
    <property type="component" value="Unassembled WGS sequence"/>
</dbReference>
<reference evidence="2" key="1">
    <citation type="journal article" date="2007" name="Plant Cell">
        <title>Dothideomycete-plant interactions illuminated by genome sequencing and EST analysis of the wheat pathogen Stagonospora nodorum.</title>
        <authorList>
            <person name="Hane J.K."/>
            <person name="Lowe R.G."/>
            <person name="Solomon P.S."/>
            <person name="Tan K.C."/>
            <person name="Schoch C.L."/>
            <person name="Spatafora J.W."/>
            <person name="Crous P.W."/>
            <person name="Kodira C."/>
            <person name="Birren B.W."/>
            <person name="Galagan J.E."/>
            <person name="Torriani S.F."/>
            <person name="McDonald B.A."/>
            <person name="Oliver R.P."/>
        </authorList>
    </citation>
    <scope>NUCLEOTIDE SEQUENCE [LARGE SCALE GENOMIC DNA]</scope>
    <source>
        <strain evidence="2">SN15 / ATCC MYA-4574 / FGSC 10173</strain>
    </source>
</reference>
<protein>
    <submittedName>
        <fullName evidence="1">Uncharacterized protein</fullName>
    </submittedName>
</protein>